<name>A0A4Y2VF70_ARAVE</name>
<protein>
    <submittedName>
        <fullName evidence="1">Uncharacterized protein</fullName>
    </submittedName>
</protein>
<keyword evidence="2" id="KW-1185">Reference proteome</keyword>
<proteinExistence type="predicted"/>
<dbReference type="AlphaFoldDB" id="A0A4Y2VF70"/>
<dbReference type="Proteomes" id="UP000499080">
    <property type="component" value="Unassembled WGS sequence"/>
</dbReference>
<dbReference type="OrthoDB" id="5326588at2759"/>
<organism evidence="1 2">
    <name type="scientific">Araneus ventricosus</name>
    <name type="common">Orbweaver spider</name>
    <name type="synonym">Epeira ventricosa</name>
    <dbReference type="NCBI Taxonomy" id="182803"/>
    <lineage>
        <taxon>Eukaryota</taxon>
        <taxon>Metazoa</taxon>
        <taxon>Ecdysozoa</taxon>
        <taxon>Arthropoda</taxon>
        <taxon>Chelicerata</taxon>
        <taxon>Arachnida</taxon>
        <taxon>Araneae</taxon>
        <taxon>Araneomorphae</taxon>
        <taxon>Entelegynae</taxon>
        <taxon>Araneoidea</taxon>
        <taxon>Araneidae</taxon>
        <taxon>Araneus</taxon>
    </lineage>
</organism>
<reference evidence="1 2" key="1">
    <citation type="journal article" date="2019" name="Sci. Rep.">
        <title>Orb-weaving spider Araneus ventricosus genome elucidates the spidroin gene catalogue.</title>
        <authorList>
            <person name="Kono N."/>
            <person name="Nakamura H."/>
            <person name="Ohtoshi R."/>
            <person name="Moran D.A.P."/>
            <person name="Shinohara A."/>
            <person name="Yoshida Y."/>
            <person name="Fujiwara M."/>
            <person name="Mori M."/>
            <person name="Tomita M."/>
            <person name="Arakawa K."/>
        </authorList>
    </citation>
    <scope>NUCLEOTIDE SEQUENCE [LARGE SCALE GENOMIC DNA]</scope>
</reference>
<evidence type="ECO:0000313" key="1">
    <source>
        <dbReference type="EMBL" id="GBO23933.1"/>
    </source>
</evidence>
<sequence>MIFRPLSVIISGVARIRNPPVAHAPIGFDFTNSVTSMECRFPAMLVLWLGREFYRGMYGNARRMQPSSSDLGDKMQDLKNSRIFLISLLRAEIRTSPGDASM</sequence>
<evidence type="ECO:0000313" key="2">
    <source>
        <dbReference type="Proteomes" id="UP000499080"/>
    </source>
</evidence>
<dbReference type="EMBL" id="BGPR01046949">
    <property type="protein sequence ID" value="GBO23933.1"/>
    <property type="molecule type" value="Genomic_DNA"/>
</dbReference>
<accession>A0A4Y2VF70</accession>
<gene>
    <name evidence="1" type="ORF">AVEN_22319_1</name>
</gene>
<comment type="caution">
    <text evidence="1">The sequence shown here is derived from an EMBL/GenBank/DDBJ whole genome shotgun (WGS) entry which is preliminary data.</text>
</comment>